<dbReference type="InterPro" id="IPR057135">
    <property type="entry name" value="At4g27190-like_LRR"/>
</dbReference>
<evidence type="ECO:0000256" key="3">
    <source>
        <dbReference type="ARBA" id="ARBA00022821"/>
    </source>
</evidence>
<keyword evidence="4" id="KW-0067">ATP-binding</keyword>
<evidence type="ECO:0000256" key="2">
    <source>
        <dbReference type="ARBA" id="ARBA00022741"/>
    </source>
</evidence>
<keyword evidence="3" id="KW-0611">Plant defense</keyword>
<feature type="domain" description="Disease resistance protein At4g27190-like leucine-rich repeats" evidence="6">
    <location>
        <begin position="1084"/>
        <end position="1151"/>
    </location>
</feature>
<dbReference type="Pfam" id="PF00931">
    <property type="entry name" value="NB-ARC"/>
    <property type="match status" value="1"/>
</dbReference>
<dbReference type="Proteomes" id="UP000447434">
    <property type="component" value="Chromosome 20"/>
</dbReference>
<evidence type="ECO:0000259" key="6">
    <source>
        <dbReference type="Pfam" id="PF23247"/>
    </source>
</evidence>
<reference evidence="8" key="1">
    <citation type="journal article" date="2020" name="Nat. Commun.">
        <title>Genome sequence of the cluster root forming white lupin.</title>
        <authorList>
            <person name="Hufnagel B."/>
            <person name="Marques A."/>
            <person name="Soriano A."/>
            <person name="Marques L."/>
            <person name="Divol F."/>
            <person name="Doumas P."/>
            <person name="Sallet E."/>
            <person name="Mancinotti D."/>
            <person name="Carrere S."/>
            <person name="Marande W."/>
            <person name="Arribat S."/>
            <person name="Keller J."/>
            <person name="Huneau C."/>
            <person name="Blein T."/>
            <person name="Aime D."/>
            <person name="Laguerre M."/>
            <person name="Taylor J."/>
            <person name="Schubert V."/>
            <person name="Nelson M."/>
            <person name="Geu-Flores F."/>
            <person name="Crespi M."/>
            <person name="Gallardo-Guerrero K."/>
            <person name="Delaux P.-M."/>
            <person name="Salse J."/>
            <person name="Berges H."/>
            <person name="Guyot R."/>
            <person name="Gouzy J."/>
            <person name="Peret B."/>
        </authorList>
    </citation>
    <scope>NUCLEOTIDE SEQUENCE [LARGE SCALE GENOMIC DNA]</scope>
    <source>
        <strain evidence="8">cv. Amiga</strain>
    </source>
</reference>
<dbReference type="SUPFAM" id="SSF52047">
    <property type="entry name" value="RNI-like"/>
    <property type="match status" value="1"/>
</dbReference>
<feature type="domain" description="Disease resistance protein At4g27190-like leucine-rich repeats" evidence="6">
    <location>
        <begin position="1365"/>
        <end position="1461"/>
    </location>
</feature>
<evidence type="ECO:0000256" key="1">
    <source>
        <dbReference type="ARBA" id="ARBA00008894"/>
    </source>
</evidence>
<dbReference type="InterPro" id="IPR050905">
    <property type="entry name" value="Plant_NBS-LRR"/>
</dbReference>
<dbReference type="PANTHER" id="PTHR33463">
    <property type="entry name" value="NB-ARC DOMAIN-CONTAINING PROTEIN-RELATED"/>
    <property type="match status" value="1"/>
</dbReference>
<evidence type="ECO:0000313" key="7">
    <source>
        <dbReference type="EMBL" id="KAE9590559.1"/>
    </source>
</evidence>
<evidence type="ECO:0000313" key="8">
    <source>
        <dbReference type="Proteomes" id="UP000447434"/>
    </source>
</evidence>
<evidence type="ECO:0000259" key="5">
    <source>
        <dbReference type="Pfam" id="PF00931"/>
    </source>
</evidence>
<dbReference type="PRINTS" id="PR00364">
    <property type="entry name" value="DISEASERSIST"/>
</dbReference>
<dbReference type="GO" id="GO:0003677">
    <property type="term" value="F:DNA binding"/>
    <property type="evidence" value="ECO:0007669"/>
    <property type="project" value="UniProtKB-KW"/>
</dbReference>
<proteinExistence type="inferred from homology"/>
<name>A0A6A5N7G8_LUPAL</name>
<feature type="domain" description="NB-ARC" evidence="5">
    <location>
        <begin position="160"/>
        <end position="328"/>
    </location>
</feature>
<keyword evidence="8" id="KW-1185">Reference proteome</keyword>
<comment type="similarity">
    <text evidence="1">Belongs to the disease resistance NB-LRR family.</text>
</comment>
<dbReference type="SUPFAM" id="SSF52058">
    <property type="entry name" value="L domain-like"/>
    <property type="match status" value="2"/>
</dbReference>
<dbReference type="GO" id="GO:0043531">
    <property type="term" value="F:ADP binding"/>
    <property type="evidence" value="ECO:0007669"/>
    <property type="project" value="InterPro"/>
</dbReference>
<organism evidence="7 8">
    <name type="scientific">Lupinus albus</name>
    <name type="common">White lupine</name>
    <name type="synonym">Lupinus termis</name>
    <dbReference type="NCBI Taxonomy" id="3870"/>
    <lineage>
        <taxon>Eukaryota</taxon>
        <taxon>Viridiplantae</taxon>
        <taxon>Streptophyta</taxon>
        <taxon>Embryophyta</taxon>
        <taxon>Tracheophyta</taxon>
        <taxon>Spermatophyta</taxon>
        <taxon>Magnoliopsida</taxon>
        <taxon>eudicotyledons</taxon>
        <taxon>Gunneridae</taxon>
        <taxon>Pentapetalae</taxon>
        <taxon>rosids</taxon>
        <taxon>fabids</taxon>
        <taxon>Fabales</taxon>
        <taxon>Fabaceae</taxon>
        <taxon>Papilionoideae</taxon>
        <taxon>50 kb inversion clade</taxon>
        <taxon>genistoids sensu lato</taxon>
        <taxon>core genistoids</taxon>
        <taxon>Genisteae</taxon>
        <taxon>Lupinus</taxon>
    </lineage>
</organism>
<comment type="caution">
    <text evidence="7">The sequence shown here is derived from an EMBL/GenBank/DDBJ whole genome shotgun (WGS) entry which is preliminary data.</text>
</comment>
<protein>
    <submittedName>
        <fullName evidence="7">Putative winged helix-turn-helix DNA-binding domain, leucine-rich repeat domain, L</fullName>
    </submittedName>
</protein>
<dbReference type="Gene3D" id="3.40.50.300">
    <property type="entry name" value="P-loop containing nucleotide triphosphate hydrolases"/>
    <property type="match status" value="1"/>
</dbReference>
<dbReference type="InterPro" id="IPR027417">
    <property type="entry name" value="P-loop_NTPase"/>
</dbReference>
<evidence type="ECO:0000256" key="4">
    <source>
        <dbReference type="ARBA" id="ARBA00022840"/>
    </source>
</evidence>
<keyword evidence="2" id="KW-0547">Nucleotide-binding</keyword>
<dbReference type="SUPFAM" id="SSF52540">
    <property type="entry name" value="P-loop containing nucleoside triphosphate hydrolases"/>
    <property type="match status" value="1"/>
</dbReference>
<dbReference type="EMBL" id="WOCE01000020">
    <property type="protein sequence ID" value="KAE9590559.1"/>
    <property type="molecule type" value="Genomic_DNA"/>
</dbReference>
<sequence>MASSVESFALKVATVIFGQVVHQVGYIITYEKNIDNLSVNVEKLEETKDVIQQSVDEATRKGEEIVRMVKNWLEKVNAIITEAKTFQKAEGHAKAECSCGQFPNLWTRHKLSNKAKEITKDILEAIEDGKFPRISYQPRLLVGITSSNARGYEALDSRTYILNKIVQTLMDAEVCKTGVYGMGGVGKSTLVKELAWKAVQDCSFQTVVSVELTESPDVRTIQLKIAESLGMKKFEVDTIDVRACLLRDRICKEKNILIIMDNIWETLDLIEVGVPFGIDHKGCKVFFTSRSLNVLTEKMGLDEQYCYKLEVLSKEESWDLFEKKVGDAVDDSKLRPIALKVVEACRGLPVLIFPVANALKNKRKPIWDEALKQLTRFDNKDLTATVYSAINLSYDHLACDELKAFLLLLGSFGQTEIWTRYLLIYFWSLDIYEDADCLANARNRLYTLVTKLRSACLLLEEEKKESVKMHDLVHEVTSKLASKDRTIFAVKIHSELKEWPKMDTLRQCYRMFLPDCRIHDLPESLECPELEILVLVSRNNFLKVPDNFFAGTKKMKVLYLGGMDCVSSLPSSLSRLPKLRALYLRECMLEDIALIAELKNLEILGFEISEIRELPAVIGKLTRLRLLDLSNVSGLRAIPTKLISSLHHLEELYLVDTFIQWEGKRSRTKSQSQNASLDELRHLDQLKALEITIQDASVLPKNLLIFGQLDKYRIYIGSGWKRSWNKEISKTLKLDQGNTKNIHLDEGVKLLLNNAEELCLTNLNGVSNALCQLNEEGFPQLMYLEIENSKNLQYIIDAKHHSCEAFPKLESLVLNNLPKMLKICDGPLPEQSFIGLKVIKVKGCDKLQNVFSYSTVKTLSKLVEFEVSQCKVMSEIIADTDADIDEIELPRLHSLTIDCLPSLASFYSKPVINDIESTSIVESEDDSTIPTPLFDEKISFPNLESLKISSINLVTIWGDQLSERSSIKKLKSLVINGCANLKSLFTSSAARGLVNLQHLNISGCGMLEEIFSAEGKMENLPSTKISFSNEEAAFPNLETLVVSHMDSLKSIWNGQWASNSFPKLIKMEISFCSRLINVFSPNVIPTQLRTLSLQQLPVLKNIWSTDPHLSSRFENLCKVKISECQSLNHVFPLSVAVELTKLEGLDISSCGIEHIVGSDESGEKVPKLTLPQLRSLSLWRLANLRSFCSEMQTLECPNLKNIDVYDHGMMEIFAVESEEPEDALVDQQPLFSFEKVIQNLEELSLSSEDVALISSDEQIDDDFHRVKSLRLQCFDESDEFPSDFLQRFTNLEKLTLFSCPFESISHIDLVEENNKLKSIRINSLWNLEHICEEETQMEQILQELETLEVFHCSSLKTVAPSFVLFENLDTLWLYNCASLVTIISSSTARSLPKLRRLWIYNCNMLEEIVVNDDDAGEIAFMKLEVLELGSLPKLTSFCNGNLMFKFPLLQSLFLIECPMMEIFSKGISRAPLLRHVYVTGTGSEWRWDGDVNSTVSEVFKQSAKQTS</sequence>
<dbReference type="Gene3D" id="3.80.10.10">
    <property type="entry name" value="Ribonuclease Inhibitor"/>
    <property type="match status" value="4"/>
</dbReference>
<dbReference type="Pfam" id="PF23247">
    <property type="entry name" value="LRR_RPS2"/>
    <property type="match status" value="5"/>
</dbReference>
<dbReference type="Gene3D" id="1.10.8.430">
    <property type="entry name" value="Helical domain of apoptotic protease-activating factors"/>
    <property type="match status" value="1"/>
</dbReference>
<feature type="domain" description="Disease resistance protein At4g27190-like leucine-rich repeats" evidence="6">
    <location>
        <begin position="731"/>
        <end position="871"/>
    </location>
</feature>
<dbReference type="PANTHER" id="PTHR33463:SF203">
    <property type="entry name" value="AAA+ ATPASE DOMAIN-CONTAINING PROTEIN"/>
    <property type="match status" value="1"/>
</dbReference>
<dbReference type="OrthoDB" id="1747797at2759"/>
<dbReference type="InterPro" id="IPR042197">
    <property type="entry name" value="Apaf_helical"/>
</dbReference>
<dbReference type="InterPro" id="IPR002182">
    <property type="entry name" value="NB-ARC"/>
</dbReference>
<feature type="domain" description="Disease resistance protein At4g27190-like leucine-rich repeats" evidence="6">
    <location>
        <begin position="943"/>
        <end position="1083"/>
    </location>
</feature>
<dbReference type="InterPro" id="IPR032675">
    <property type="entry name" value="LRR_dom_sf"/>
</dbReference>
<dbReference type="GO" id="GO:0006952">
    <property type="term" value="P:defense response"/>
    <property type="evidence" value="ECO:0007669"/>
    <property type="project" value="UniProtKB-KW"/>
</dbReference>
<feature type="domain" description="Disease resistance protein At4g27190-like leucine-rich repeats" evidence="6">
    <location>
        <begin position="1240"/>
        <end position="1362"/>
    </location>
</feature>
<gene>
    <name evidence="7" type="ORF">Lalb_Chr20g0108991</name>
</gene>
<keyword evidence="7" id="KW-0238">DNA-binding</keyword>
<dbReference type="GO" id="GO:0005524">
    <property type="term" value="F:ATP binding"/>
    <property type="evidence" value="ECO:0007669"/>
    <property type="project" value="UniProtKB-KW"/>
</dbReference>
<accession>A0A6A5N7G8</accession>